<dbReference type="AlphaFoldDB" id="A0A9W6RYJ3"/>
<evidence type="ECO:0000259" key="7">
    <source>
        <dbReference type="Pfam" id="PF01385"/>
    </source>
</evidence>
<protein>
    <submittedName>
        <fullName evidence="9">Transposase</fullName>
    </submittedName>
</protein>
<evidence type="ECO:0000256" key="3">
    <source>
        <dbReference type="ARBA" id="ARBA00022578"/>
    </source>
</evidence>
<dbReference type="GO" id="GO:0003677">
    <property type="term" value="F:DNA binding"/>
    <property type="evidence" value="ECO:0007669"/>
    <property type="project" value="UniProtKB-KW"/>
</dbReference>
<dbReference type="NCBIfam" id="NF040570">
    <property type="entry name" value="guided_TnpB"/>
    <property type="match status" value="1"/>
</dbReference>
<sequence>MGLRKSAVKQTGCVSVVQVRLSPTPEQAVRLAAAVAVCNTAATYASRIAWEQGVFGQLALHRLIYRHLREQFADLGAQATVRTIARVADVYANRRSTRKRAHIFRPYAAVPYDARMISFNRDAHIASIWTPTGRVHVAYTGRDEDLKAIDTLPIGECDLVERNGFWLLQVAVTLPRPEVTEPVNGFLGVDQGTANLTVTSDGEVLPGKTLPGTIENNGHIRGLRDRRHRQRKRLQAKGTSAARRRLRALAGRESRMMKDVNHQISKHLVREAEVLSAHGAGTGRGIAMEELSGIRDRVRAHRSQRRTLHGWAFAQQITFTRYKAERAGIPFTTVDPAYTSQTCPRCGHVTRLNRPERGTFRCRSCDLAGHADHIAAINIANRGVESWGAINRPHATGLPSARRAPESKPQTSTRGR</sequence>
<reference evidence="9" key="1">
    <citation type="submission" date="2023-03" db="EMBL/GenBank/DDBJ databases">
        <title>Actinoallomurus iriomotensis NBRC 103684.</title>
        <authorList>
            <person name="Ichikawa N."/>
            <person name="Sato H."/>
            <person name="Tonouchi N."/>
        </authorList>
    </citation>
    <scope>NUCLEOTIDE SEQUENCE</scope>
    <source>
        <strain evidence="9">NBRC 103684</strain>
    </source>
</reference>
<keyword evidence="4" id="KW-0238">DNA-binding</keyword>
<evidence type="ECO:0000259" key="8">
    <source>
        <dbReference type="Pfam" id="PF07282"/>
    </source>
</evidence>
<dbReference type="InterPro" id="IPR051399">
    <property type="entry name" value="RNA-guided_DNA_endo/Transpos"/>
</dbReference>
<dbReference type="Pfam" id="PF07282">
    <property type="entry name" value="Cas12f1-like_TNB"/>
    <property type="match status" value="1"/>
</dbReference>
<accession>A0A9W6RYJ3</accession>
<evidence type="ECO:0000256" key="4">
    <source>
        <dbReference type="ARBA" id="ARBA00023125"/>
    </source>
</evidence>
<dbReference type="Proteomes" id="UP001165074">
    <property type="component" value="Unassembled WGS sequence"/>
</dbReference>
<organism evidence="9 10">
    <name type="scientific">Actinoallomurus iriomotensis</name>
    <dbReference type="NCBI Taxonomy" id="478107"/>
    <lineage>
        <taxon>Bacteria</taxon>
        <taxon>Bacillati</taxon>
        <taxon>Actinomycetota</taxon>
        <taxon>Actinomycetes</taxon>
        <taxon>Streptosporangiales</taxon>
        <taxon>Thermomonosporaceae</taxon>
        <taxon>Actinoallomurus</taxon>
    </lineage>
</organism>
<dbReference type="NCBIfam" id="TIGR01766">
    <property type="entry name" value="IS200/IS605 family accessory protein TnpB-like domain"/>
    <property type="match status" value="1"/>
</dbReference>
<proteinExistence type="inferred from homology"/>
<evidence type="ECO:0000256" key="2">
    <source>
        <dbReference type="ARBA" id="ARBA00011044"/>
    </source>
</evidence>
<dbReference type="GO" id="GO:0006310">
    <property type="term" value="P:DNA recombination"/>
    <property type="evidence" value="ECO:0007669"/>
    <property type="project" value="UniProtKB-KW"/>
</dbReference>
<dbReference type="InterPro" id="IPR001959">
    <property type="entry name" value="Transposase"/>
</dbReference>
<keyword evidence="10" id="KW-1185">Reference proteome</keyword>
<dbReference type="EMBL" id="BSTK01000001">
    <property type="protein sequence ID" value="GLY82210.1"/>
    <property type="molecule type" value="Genomic_DNA"/>
</dbReference>
<comment type="similarity">
    <text evidence="2">In the N-terminal section; belongs to the transposase 2 family.</text>
</comment>
<dbReference type="Pfam" id="PF01385">
    <property type="entry name" value="OrfB_IS605"/>
    <property type="match status" value="1"/>
</dbReference>
<dbReference type="GO" id="GO:0032196">
    <property type="term" value="P:transposition"/>
    <property type="evidence" value="ECO:0007669"/>
    <property type="project" value="UniProtKB-KW"/>
</dbReference>
<dbReference type="PANTHER" id="PTHR30405:SF11">
    <property type="entry name" value="RNA-GUIDED DNA ENDONUCLEASE RV2885C-RELATED"/>
    <property type="match status" value="1"/>
</dbReference>
<comment type="caution">
    <text evidence="9">The sequence shown here is derived from an EMBL/GenBank/DDBJ whole genome shotgun (WGS) entry which is preliminary data.</text>
</comment>
<feature type="region of interest" description="Disordered" evidence="6">
    <location>
        <begin position="391"/>
        <end position="416"/>
    </location>
</feature>
<evidence type="ECO:0000256" key="6">
    <source>
        <dbReference type="SAM" id="MobiDB-lite"/>
    </source>
</evidence>
<feature type="domain" description="Probable transposase IS891/IS1136/IS1341" evidence="7">
    <location>
        <begin position="169"/>
        <end position="271"/>
    </location>
</feature>
<keyword evidence="5" id="KW-0233">DNA recombination</keyword>
<comment type="similarity">
    <text evidence="1">In the C-terminal section; belongs to the transposase 35 family.</text>
</comment>
<evidence type="ECO:0000256" key="5">
    <source>
        <dbReference type="ARBA" id="ARBA00023172"/>
    </source>
</evidence>
<evidence type="ECO:0000313" key="10">
    <source>
        <dbReference type="Proteomes" id="UP001165074"/>
    </source>
</evidence>
<dbReference type="RefSeq" id="WP_285565812.1">
    <property type="nucleotide sequence ID" value="NZ_BSTK01000001.1"/>
</dbReference>
<dbReference type="PANTHER" id="PTHR30405">
    <property type="entry name" value="TRANSPOSASE"/>
    <property type="match status" value="1"/>
</dbReference>
<evidence type="ECO:0000313" key="9">
    <source>
        <dbReference type="EMBL" id="GLY82210.1"/>
    </source>
</evidence>
<gene>
    <name evidence="9" type="ORF">Airi02_001420</name>
</gene>
<dbReference type="InterPro" id="IPR010095">
    <property type="entry name" value="Cas12f1-like_TNB"/>
</dbReference>
<evidence type="ECO:0000256" key="1">
    <source>
        <dbReference type="ARBA" id="ARBA00008761"/>
    </source>
</evidence>
<keyword evidence="3" id="KW-0815">Transposition</keyword>
<name>A0A9W6RYJ3_9ACTN</name>
<feature type="domain" description="Cas12f1-like TNB" evidence="8">
    <location>
        <begin position="313"/>
        <end position="379"/>
    </location>
</feature>